<evidence type="ECO:0000259" key="2">
    <source>
        <dbReference type="Pfam" id="PF24883"/>
    </source>
</evidence>
<dbReference type="PANTHER" id="PTHR10039:SF5">
    <property type="entry name" value="NACHT DOMAIN-CONTAINING PROTEIN"/>
    <property type="match status" value="1"/>
</dbReference>
<evidence type="ECO:0000259" key="3">
    <source>
        <dbReference type="Pfam" id="PF25053"/>
    </source>
</evidence>
<sequence>MEALAALSLAGNVMQFVDFSSKIISEARAIEKNGESSSIADLQRFALSSTKHARIIRSRLQASSYIRPLSEENQHLVDLAADCEQAGHEFAVYLSTFSTSRTARNFLHILKDTIRIRWRHEAIVAFVEKLESFQSALTLAAILAFQSNVDDRNDDIVLHMKELQKSSDKNSAESIRQNEQIKDTLMAMQSHSASNPVIQQKLQDCLGKLSSLHRSTPQNQTILKWLNFRQMAWRYEEICAAYQETFQWIFRPPGLADSWDDFGNYLSGEGIDAPYFINGKAGSGKSTLLRFIVDNEQTYNKLALWAPQNQLLALHFFFWNLGTPLQKSRTGMLRAILHEALSKHPELIPSTLPDIYSNWKDSYVNDEPTFVEMKRALQLFVEKASKFLKICIFIDGLEELAGDHKELAQFIHSLTGTNVKVVVSSRSINPSVNTFRGCPTLRLQDLTRHDMDQYIRGNLVDHQAMCQMSKFDPQGAGSLVSEIKLKAEGVFLWVRLVVRLLIDGLEAGDSIMDLQAKLQSLPRDLKTLYRRMLSRTLPEYQVQASEILQIFHVWNTYTSHQPLGVVTFAFAMQPLNEAFTRPVAPLNLDNYTWLYNCTEARIQSRCCGLLEIGRDCGPTNAALDWASGDDNDGSVVRYMHRTVGEFLVCGEVWEEMSEMTQNSGFNPALSLSSACISMLKSASTITTARASRILFGNLINLLGSSFCFENRALPEYMQCMEHSMSKYQDLFSHLFGREVTRAENWLQYFRSNIRRAISDHNAEPFKIKGKISYKVSKLRRKAPPGAPFHRSQRGTHNFVTALVSSTDNTVTQNEDLVLSGKGFWNAPSILESRQFSTSSHE</sequence>
<feature type="domain" description="Nephrocystin 3-like N-terminal" evidence="2">
    <location>
        <begin position="266"/>
        <end position="426"/>
    </location>
</feature>
<dbReference type="Pfam" id="PF24883">
    <property type="entry name" value="NPHP3_N"/>
    <property type="match status" value="1"/>
</dbReference>
<dbReference type="InterPro" id="IPR056884">
    <property type="entry name" value="NPHP3-like_N"/>
</dbReference>
<feature type="domain" description="DUF7791" evidence="3">
    <location>
        <begin position="538"/>
        <end position="686"/>
    </location>
</feature>
<accession>A0ABQ7II35</accession>
<organism evidence="4 5">
    <name type="scientific">Botrytis deweyae</name>
    <dbReference type="NCBI Taxonomy" id="2478750"/>
    <lineage>
        <taxon>Eukaryota</taxon>
        <taxon>Fungi</taxon>
        <taxon>Dikarya</taxon>
        <taxon>Ascomycota</taxon>
        <taxon>Pezizomycotina</taxon>
        <taxon>Leotiomycetes</taxon>
        <taxon>Helotiales</taxon>
        <taxon>Sclerotiniaceae</taxon>
        <taxon>Botrytis</taxon>
    </lineage>
</organism>
<dbReference type="Gene3D" id="3.40.50.300">
    <property type="entry name" value="P-loop containing nucleotide triphosphate hydrolases"/>
    <property type="match status" value="1"/>
</dbReference>
<dbReference type="GeneID" id="62234259"/>
<dbReference type="RefSeq" id="XP_038808759.1">
    <property type="nucleotide sequence ID" value="XM_038955109.1"/>
</dbReference>
<keyword evidence="1" id="KW-0677">Repeat</keyword>
<proteinExistence type="predicted"/>
<gene>
    <name evidence="4" type="ORF">EAE98_007486</name>
</gene>
<dbReference type="SUPFAM" id="SSF52540">
    <property type="entry name" value="P-loop containing nucleoside triphosphate hydrolases"/>
    <property type="match status" value="1"/>
</dbReference>
<dbReference type="InterPro" id="IPR027417">
    <property type="entry name" value="P-loop_NTPase"/>
</dbReference>
<evidence type="ECO:0000313" key="5">
    <source>
        <dbReference type="Proteomes" id="UP000783213"/>
    </source>
</evidence>
<dbReference type="InterPro" id="IPR056693">
    <property type="entry name" value="DUF7791"/>
</dbReference>
<dbReference type="EMBL" id="RCSX01000017">
    <property type="protein sequence ID" value="KAF7924435.1"/>
    <property type="molecule type" value="Genomic_DNA"/>
</dbReference>
<evidence type="ECO:0000256" key="1">
    <source>
        <dbReference type="ARBA" id="ARBA00022737"/>
    </source>
</evidence>
<keyword evidence="5" id="KW-1185">Reference proteome</keyword>
<dbReference type="PANTHER" id="PTHR10039">
    <property type="entry name" value="AMELOGENIN"/>
    <property type="match status" value="1"/>
</dbReference>
<dbReference type="Proteomes" id="UP000783213">
    <property type="component" value="Unassembled WGS sequence"/>
</dbReference>
<evidence type="ECO:0000313" key="4">
    <source>
        <dbReference type="EMBL" id="KAF7924435.1"/>
    </source>
</evidence>
<name>A0ABQ7II35_9HELO</name>
<comment type="caution">
    <text evidence="4">The sequence shown here is derived from an EMBL/GenBank/DDBJ whole genome shotgun (WGS) entry which is preliminary data.</text>
</comment>
<evidence type="ECO:0008006" key="6">
    <source>
        <dbReference type="Google" id="ProtNLM"/>
    </source>
</evidence>
<protein>
    <recommendedName>
        <fullName evidence="6">NACHT domain-containing protein</fullName>
    </recommendedName>
</protein>
<dbReference type="Pfam" id="PF25053">
    <property type="entry name" value="DUF7791"/>
    <property type="match status" value="1"/>
</dbReference>
<reference evidence="4 5" key="1">
    <citation type="journal article" date="2020" name="Genome Biol. Evol.">
        <title>Comparative genomics of Sclerotiniaceae.</title>
        <authorList>
            <person name="Valero Jimenez C.A."/>
            <person name="Steentjes M."/>
            <person name="Scholten O.E."/>
            <person name="Van Kan J.A.L."/>
        </authorList>
    </citation>
    <scope>NUCLEOTIDE SEQUENCE [LARGE SCALE GENOMIC DNA]</scope>
    <source>
        <strain evidence="4 5">B1</strain>
    </source>
</reference>